<keyword evidence="18" id="KW-1185">Reference proteome</keyword>
<keyword evidence="5" id="KW-0812">Transmembrane</keyword>
<evidence type="ECO:0000256" key="10">
    <source>
        <dbReference type="ARBA" id="ARBA00022989"/>
    </source>
</evidence>
<evidence type="ECO:0000256" key="8">
    <source>
        <dbReference type="ARBA" id="ARBA00022837"/>
    </source>
</evidence>
<feature type="compositionally biased region" description="Polar residues" evidence="15">
    <location>
        <begin position="1"/>
        <end position="19"/>
    </location>
</feature>
<dbReference type="SUPFAM" id="SSF53474">
    <property type="entry name" value="alpha/beta-Hydrolases"/>
    <property type="match status" value="1"/>
</dbReference>
<dbReference type="Proteomes" id="UP000192257">
    <property type="component" value="Unassembled WGS sequence"/>
</dbReference>
<gene>
    <name evidence="17" type="ORF">TM35_000231350</name>
</gene>
<comment type="subcellular location">
    <subcellularLocation>
        <location evidence="2">Cell membrane</location>
        <topology evidence="2">Multi-pass membrane protein</topology>
    </subcellularLocation>
</comment>
<dbReference type="Gene3D" id="3.40.50.1820">
    <property type="entry name" value="alpha/beta hydrolase"/>
    <property type="match status" value="1"/>
</dbReference>
<dbReference type="GO" id="GO:0016298">
    <property type="term" value="F:lipase activity"/>
    <property type="evidence" value="ECO:0007669"/>
    <property type="project" value="TreeGrafter"/>
</dbReference>
<organism evidence="17 18">
    <name type="scientific">Trypanosoma theileri</name>
    <dbReference type="NCBI Taxonomy" id="67003"/>
    <lineage>
        <taxon>Eukaryota</taxon>
        <taxon>Discoba</taxon>
        <taxon>Euglenozoa</taxon>
        <taxon>Kinetoplastea</taxon>
        <taxon>Metakinetoplastina</taxon>
        <taxon>Trypanosomatida</taxon>
        <taxon>Trypanosomatidae</taxon>
        <taxon>Trypanosoma</taxon>
    </lineage>
</organism>
<evidence type="ECO:0000313" key="18">
    <source>
        <dbReference type="Proteomes" id="UP000192257"/>
    </source>
</evidence>
<evidence type="ECO:0000256" key="7">
    <source>
        <dbReference type="ARBA" id="ARBA00022801"/>
    </source>
</evidence>
<evidence type="ECO:0000256" key="13">
    <source>
        <dbReference type="ARBA" id="ARBA00024531"/>
    </source>
</evidence>
<feature type="domain" description="Phorbol-ester/DAG-type" evidence="16">
    <location>
        <begin position="112"/>
        <end position="198"/>
    </location>
</feature>
<dbReference type="EC" id="3.1.1.116" evidence="14"/>
<keyword evidence="7" id="KW-0378">Hydrolase</keyword>
<feature type="region of interest" description="Disordered" evidence="15">
    <location>
        <begin position="137"/>
        <end position="158"/>
    </location>
</feature>
<keyword evidence="4" id="KW-0597">Phosphoprotein</keyword>
<evidence type="ECO:0000256" key="5">
    <source>
        <dbReference type="ARBA" id="ARBA00022692"/>
    </source>
</evidence>
<keyword evidence="6" id="KW-0479">Metal-binding</keyword>
<evidence type="ECO:0000256" key="11">
    <source>
        <dbReference type="ARBA" id="ARBA00023098"/>
    </source>
</evidence>
<dbReference type="CDD" id="cd00519">
    <property type="entry name" value="Lipase_3"/>
    <property type="match status" value="1"/>
</dbReference>
<dbReference type="VEuPathDB" id="TriTrypDB:TM35_000231350"/>
<keyword evidence="10" id="KW-1133">Transmembrane helix</keyword>
<feature type="compositionally biased region" description="Basic and acidic residues" evidence="15">
    <location>
        <begin position="475"/>
        <end position="493"/>
    </location>
</feature>
<evidence type="ECO:0000256" key="15">
    <source>
        <dbReference type="SAM" id="MobiDB-lite"/>
    </source>
</evidence>
<feature type="region of interest" description="Disordered" evidence="15">
    <location>
        <begin position="448"/>
        <end position="495"/>
    </location>
</feature>
<reference evidence="17 18" key="1">
    <citation type="submission" date="2017-03" db="EMBL/GenBank/DDBJ databases">
        <title>An alternative strategy for trypanosome survival in the mammalian bloodstream revealed through genome and transcriptome analysis of the ubiquitous bovine parasite Trypanosoma (Megatrypanum) theileri.</title>
        <authorList>
            <person name="Kelly S."/>
            <person name="Ivens A."/>
            <person name="Mott A."/>
            <person name="O'Neill E."/>
            <person name="Emms D."/>
            <person name="Macleod O."/>
            <person name="Voorheis P."/>
            <person name="Matthews J."/>
            <person name="Matthews K."/>
            <person name="Carrington M."/>
        </authorList>
    </citation>
    <scope>NUCLEOTIDE SEQUENCE [LARGE SCALE GENOMIC DNA]</scope>
    <source>
        <strain evidence="17">Edinburgh</strain>
    </source>
</reference>
<dbReference type="GeneID" id="39987155"/>
<dbReference type="PANTHER" id="PTHR45792:SF8">
    <property type="entry name" value="DIACYLGLYCEROL LIPASE-ALPHA"/>
    <property type="match status" value="1"/>
</dbReference>
<evidence type="ECO:0000256" key="1">
    <source>
        <dbReference type="ARBA" id="ARBA00001913"/>
    </source>
</evidence>
<keyword evidence="11" id="KW-0443">Lipid metabolism</keyword>
<dbReference type="InterPro" id="IPR002219">
    <property type="entry name" value="PKC_DAG/PE"/>
</dbReference>
<evidence type="ECO:0000313" key="17">
    <source>
        <dbReference type="EMBL" id="ORC87164.1"/>
    </source>
</evidence>
<dbReference type="OrthoDB" id="426718at2759"/>
<feature type="compositionally biased region" description="Basic and acidic residues" evidence="15">
    <location>
        <begin position="20"/>
        <end position="34"/>
    </location>
</feature>
<evidence type="ECO:0000256" key="14">
    <source>
        <dbReference type="ARBA" id="ARBA00026104"/>
    </source>
</evidence>
<evidence type="ECO:0000256" key="9">
    <source>
        <dbReference type="ARBA" id="ARBA00022963"/>
    </source>
</evidence>
<evidence type="ECO:0000256" key="2">
    <source>
        <dbReference type="ARBA" id="ARBA00004651"/>
    </source>
</evidence>
<feature type="compositionally biased region" description="Basic and acidic residues" evidence="15">
    <location>
        <begin position="608"/>
        <end position="619"/>
    </location>
</feature>
<feature type="region of interest" description="Disordered" evidence="15">
    <location>
        <begin position="1"/>
        <end position="34"/>
    </location>
</feature>
<protein>
    <recommendedName>
        <fullName evidence="14">sn-1-specific diacylglycerol lipase</fullName>
        <ecNumber evidence="14">3.1.1.116</ecNumber>
    </recommendedName>
</protein>
<dbReference type="InterPro" id="IPR002921">
    <property type="entry name" value="Fungal_lipase-type"/>
</dbReference>
<evidence type="ECO:0000256" key="6">
    <source>
        <dbReference type="ARBA" id="ARBA00022723"/>
    </source>
</evidence>
<comment type="caution">
    <text evidence="17">The sequence shown here is derived from an EMBL/GenBank/DDBJ whole genome shotgun (WGS) entry which is preliminary data.</text>
</comment>
<dbReference type="Pfam" id="PF01764">
    <property type="entry name" value="Lipase_3"/>
    <property type="match status" value="1"/>
</dbReference>
<comment type="cofactor">
    <cofactor evidence="1">
        <name>Ca(2+)</name>
        <dbReference type="ChEBI" id="CHEBI:29108"/>
    </cofactor>
</comment>
<dbReference type="RefSeq" id="XP_028881230.1">
    <property type="nucleotide sequence ID" value="XM_029027375.1"/>
</dbReference>
<dbReference type="PROSITE" id="PS50081">
    <property type="entry name" value="ZF_DAG_PE_2"/>
    <property type="match status" value="1"/>
</dbReference>
<dbReference type="GO" id="GO:0016042">
    <property type="term" value="P:lipid catabolic process"/>
    <property type="evidence" value="ECO:0007669"/>
    <property type="project" value="UniProtKB-KW"/>
</dbReference>
<dbReference type="AlphaFoldDB" id="A0A1X0NR43"/>
<evidence type="ECO:0000256" key="12">
    <source>
        <dbReference type="ARBA" id="ARBA00023136"/>
    </source>
</evidence>
<evidence type="ECO:0000256" key="4">
    <source>
        <dbReference type="ARBA" id="ARBA00022553"/>
    </source>
</evidence>
<dbReference type="InterPro" id="IPR052214">
    <property type="entry name" value="DAG_Lipase-Related"/>
</dbReference>
<accession>A0A1X0NR43</accession>
<dbReference type="GO" id="GO:0046872">
    <property type="term" value="F:metal ion binding"/>
    <property type="evidence" value="ECO:0007669"/>
    <property type="project" value="UniProtKB-KW"/>
</dbReference>
<name>A0A1X0NR43_9TRYP</name>
<keyword evidence="9" id="KW-0442">Lipid degradation</keyword>
<feature type="region of interest" description="Disordered" evidence="15">
    <location>
        <begin position="601"/>
        <end position="623"/>
    </location>
</feature>
<keyword evidence="8" id="KW-0106">Calcium</keyword>
<comment type="catalytic activity">
    <reaction evidence="13">
        <text>a 1,2-diacyl-sn-glycerol + H2O = a 2-acylglycerol + a fatty acid + H(+)</text>
        <dbReference type="Rhea" id="RHEA:33275"/>
        <dbReference type="ChEBI" id="CHEBI:15377"/>
        <dbReference type="ChEBI" id="CHEBI:15378"/>
        <dbReference type="ChEBI" id="CHEBI:17389"/>
        <dbReference type="ChEBI" id="CHEBI:17815"/>
        <dbReference type="ChEBI" id="CHEBI:28868"/>
        <dbReference type="EC" id="3.1.1.116"/>
    </reaction>
    <physiologicalReaction direction="left-to-right" evidence="13">
        <dbReference type="Rhea" id="RHEA:33276"/>
    </physiologicalReaction>
</comment>
<dbReference type="InterPro" id="IPR029058">
    <property type="entry name" value="AB_hydrolase_fold"/>
</dbReference>
<evidence type="ECO:0000256" key="3">
    <source>
        <dbReference type="ARBA" id="ARBA00022475"/>
    </source>
</evidence>
<dbReference type="EMBL" id="NBCO01000023">
    <property type="protein sequence ID" value="ORC87164.1"/>
    <property type="molecule type" value="Genomic_DNA"/>
</dbReference>
<keyword evidence="3" id="KW-1003">Cell membrane</keyword>
<keyword evidence="12" id="KW-0472">Membrane</keyword>
<dbReference type="GO" id="GO:0005886">
    <property type="term" value="C:plasma membrane"/>
    <property type="evidence" value="ECO:0007669"/>
    <property type="project" value="UniProtKB-SubCell"/>
</dbReference>
<evidence type="ECO:0000259" key="16">
    <source>
        <dbReference type="PROSITE" id="PS50081"/>
    </source>
</evidence>
<proteinExistence type="predicted"/>
<sequence length="726" mass="81513">MNSSRSIEAEPNSYSTISNDTKRMDVDTSARSRSKEVNSMLPEVGANLWGSFKDFIRQQQLNLTVDHSTSNANNNNNKEKNRIPSFTQWNFPFSLTNDTKTTPPVFSGLHHRHCIMSTTFYYPTKCSQCLSVSKVKETGNSENKETDHTEEDNTNREKTKLLGIPSNTLLGFGSPGYCCVTCNFTLHPVCFQALDPTSYDLLTTTITTTTEEKESINEKPVPEESDLPSAVRFLSVYVFKDPKAANILCEFMGLLQRFSNRHPSIGRCLLNPYNIASINKRHEELYKLCCDALVDANFVQVEGVNGPTMQFIRYTMRFAAAVYGLPYQKGFLSSAFWGVLLRGVRRDLLTASEEANNAAVAATLDLPDESVKLSRWSHYAEEPSYCILVDHLTRRIVWAFRGTLSDGDVLSDVCAYGVPFCGCYAHAGAVRMLSAMFDNRAVETSDVVFSPNNERNDHHNSDGNNDSNLQNEVSHTNDKDDSKNTDRSKKNPNADRGINVTLELLQRYPEYAFIVTGHSLGGGVALLFGVRAIKEQVFGEEGTRRLRVIAFAPMPVLTMPATESYEGQIWSIVSGCDAVCRLQLNSIDRLAAQITHDDTPTSDIVTEETMKDEKKEKNSSSRRSSNAAFSFLSSSFDHLSAYVKSKTLKTNNNIRSSDAEDITEEMHHPGRVFMLTTPWKLETNRIVEVPRGNIVMHHLFISQNMFREHIMDRYLTSLAEVHLSNE</sequence>
<dbReference type="PANTHER" id="PTHR45792">
    <property type="entry name" value="DIACYLGLYCEROL LIPASE HOMOLOG-RELATED"/>
    <property type="match status" value="1"/>
</dbReference>